<protein>
    <recommendedName>
        <fullName evidence="3">Xylanolytic transcriptional activator regulatory domain-containing protein</fullName>
    </recommendedName>
</protein>
<evidence type="ECO:0000256" key="2">
    <source>
        <dbReference type="SAM" id="MobiDB-lite"/>
    </source>
</evidence>
<evidence type="ECO:0000313" key="5">
    <source>
        <dbReference type="Proteomes" id="UP001430584"/>
    </source>
</evidence>
<feature type="domain" description="Xylanolytic transcriptional activator regulatory" evidence="3">
    <location>
        <begin position="167"/>
        <end position="241"/>
    </location>
</feature>
<dbReference type="InterPro" id="IPR050987">
    <property type="entry name" value="AtrR-like"/>
</dbReference>
<organism evidence="4 5">
    <name type="scientific">Diplodia seriata</name>
    <dbReference type="NCBI Taxonomy" id="420778"/>
    <lineage>
        <taxon>Eukaryota</taxon>
        <taxon>Fungi</taxon>
        <taxon>Dikarya</taxon>
        <taxon>Ascomycota</taxon>
        <taxon>Pezizomycotina</taxon>
        <taxon>Dothideomycetes</taxon>
        <taxon>Dothideomycetes incertae sedis</taxon>
        <taxon>Botryosphaeriales</taxon>
        <taxon>Botryosphaeriaceae</taxon>
        <taxon>Diplodia</taxon>
    </lineage>
</organism>
<evidence type="ECO:0000259" key="3">
    <source>
        <dbReference type="SMART" id="SM00906"/>
    </source>
</evidence>
<keyword evidence="1" id="KW-0539">Nucleus</keyword>
<dbReference type="PANTHER" id="PTHR46910">
    <property type="entry name" value="TRANSCRIPTION FACTOR PDR1"/>
    <property type="match status" value="1"/>
</dbReference>
<keyword evidence="5" id="KW-1185">Reference proteome</keyword>
<dbReference type="Proteomes" id="UP001430584">
    <property type="component" value="Unassembled WGS sequence"/>
</dbReference>
<evidence type="ECO:0000256" key="1">
    <source>
        <dbReference type="ARBA" id="ARBA00023242"/>
    </source>
</evidence>
<dbReference type="SMART" id="SM00906">
    <property type="entry name" value="Fungal_trans"/>
    <property type="match status" value="1"/>
</dbReference>
<reference evidence="4 5" key="1">
    <citation type="submission" date="2024-02" db="EMBL/GenBank/DDBJ databases">
        <title>De novo assembly and annotation of 12 fungi associated with fruit tree decline syndrome in Ontario, Canada.</title>
        <authorList>
            <person name="Sulman M."/>
            <person name="Ellouze W."/>
            <person name="Ilyukhin E."/>
        </authorList>
    </citation>
    <scope>NUCLEOTIDE SEQUENCE [LARGE SCALE GENOMIC DNA]</scope>
    <source>
        <strain evidence="4 5">FDS-637</strain>
    </source>
</reference>
<name>A0ABR3C1I9_9PEZI</name>
<sequence length="527" mass="58487">MSLGSGFAVFLNHCKFRHESAGPATSHLGALQTAQYDSRIREQRSPSRDVDQLCDARDDYLSVYKLRIHPLFPVLDLSDFASTFTRLSGKDARSVSASDLPSLACCHAVTSIGMDAISGKPSETATEYLSGAYSMYAHIVAMPYQRSIQALLLLALALRTRHKEGVAWHVIGHAIRMAQSLGLHRHQGSQEDTIPDMGLDRNIWWSLFCLEKMMALQTGRPSAIHDEDCDQTTPPTAATCSFLHHLVGLAQVQSAIARSMTTQSSRRRGMYEFLHDTVQLDHQLVEWEQKLPNNLRPGSALLITLHRTALILDPHVFREQIKRHVPEIQESYRLSRAEDICVASARTIVQVLNELKGSCGDFVHPITASSPLLATFVLTISILKHPGRWDVRSDLALLLNIASLTEGIFQSNGQDPAFNKMFALMRDAASKHTEHANPLPEASHIGGQSQANRTDGSDSARRVDLSELPTNDESSYSLQPSDAFDLSSEDPWERLLSGNLDFEGGPWNFDLENFLGLPNFEEGALWL</sequence>
<dbReference type="CDD" id="cd12148">
    <property type="entry name" value="fungal_TF_MHR"/>
    <property type="match status" value="1"/>
</dbReference>
<dbReference type="Pfam" id="PF04082">
    <property type="entry name" value="Fungal_trans"/>
    <property type="match status" value="1"/>
</dbReference>
<dbReference type="RefSeq" id="XP_066628360.1">
    <property type="nucleotide sequence ID" value="XM_066781358.1"/>
</dbReference>
<feature type="region of interest" description="Disordered" evidence="2">
    <location>
        <begin position="433"/>
        <end position="460"/>
    </location>
</feature>
<dbReference type="EMBL" id="JAJVCZ030000011">
    <property type="protein sequence ID" value="KAL0254489.1"/>
    <property type="molecule type" value="Genomic_DNA"/>
</dbReference>
<dbReference type="InterPro" id="IPR007219">
    <property type="entry name" value="XnlR_reg_dom"/>
</dbReference>
<gene>
    <name evidence="4" type="ORF">SLS55_009965</name>
</gene>
<dbReference type="GeneID" id="92014050"/>
<evidence type="ECO:0000313" key="4">
    <source>
        <dbReference type="EMBL" id="KAL0254489.1"/>
    </source>
</evidence>
<proteinExistence type="predicted"/>
<comment type="caution">
    <text evidence="4">The sequence shown here is derived from an EMBL/GenBank/DDBJ whole genome shotgun (WGS) entry which is preliminary data.</text>
</comment>
<dbReference type="PANTHER" id="PTHR46910:SF1">
    <property type="entry name" value="MISCELLANEOUS ZN(II)2CYS6 TRANSCRIPTION FACTOR (EUROFUNG)-RELATED"/>
    <property type="match status" value="1"/>
</dbReference>
<accession>A0ABR3C1I9</accession>